<evidence type="ECO:0008006" key="4">
    <source>
        <dbReference type="Google" id="ProtNLM"/>
    </source>
</evidence>
<keyword evidence="1" id="KW-0732">Signal</keyword>
<gene>
    <name evidence="2" type="ORF">B2M23_01520</name>
</gene>
<proteinExistence type="predicted"/>
<evidence type="ECO:0000313" key="2">
    <source>
        <dbReference type="EMBL" id="ARD64307.1"/>
    </source>
</evidence>
<accession>A0AAC9QRH6</accession>
<evidence type="ECO:0000313" key="3">
    <source>
        <dbReference type="Proteomes" id="UP000192391"/>
    </source>
</evidence>
<name>A0AAC9QRH6_EUBLI</name>
<evidence type="ECO:0000256" key="1">
    <source>
        <dbReference type="SAM" id="SignalP"/>
    </source>
</evidence>
<dbReference type="Proteomes" id="UP000192391">
    <property type="component" value="Chromosome"/>
</dbReference>
<dbReference type="KEGG" id="elim:B2M23_01520"/>
<organism evidence="2 3">
    <name type="scientific">Eubacterium limosum</name>
    <dbReference type="NCBI Taxonomy" id="1736"/>
    <lineage>
        <taxon>Bacteria</taxon>
        <taxon>Bacillati</taxon>
        <taxon>Bacillota</taxon>
        <taxon>Clostridia</taxon>
        <taxon>Eubacteriales</taxon>
        <taxon>Eubacteriaceae</taxon>
        <taxon>Eubacterium</taxon>
    </lineage>
</organism>
<dbReference type="AlphaFoldDB" id="A0AAC9QRH6"/>
<dbReference type="RefSeq" id="WP_038351004.1">
    <property type="nucleotide sequence ID" value="NZ_CP019962.1"/>
</dbReference>
<sequence length="211" mass="21517">MAMKKRIAASMAAVLVTALCFGSTALAADADSPVNGSGNTATPDSQTEVKLSYKMEEGAPTWSVDIPQTIAFSDISVNSPQSALVKDLAYSSVINNNVENATSKITKLEIKLPSGDSANTFTMFNADAAGVPAKVAGAYGVVAAGAAADKDGLFTTVAAGGTIVTMTEDVADGTGKVQLDKAKLKDFSDGNYKGKLTVSITPTTEEVSPAP</sequence>
<reference evidence="3" key="1">
    <citation type="journal article" date="2017" name="Sci. Rep.">
        <title>Determination of the Genome and Primary Transcriptome of Syngas Fermenting Eubacterium limosum ATCC 8486.</title>
        <authorList>
            <person name="Song Y."/>
            <person name="Shin J."/>
            <person name="Jeong Y."/>
            <person name="Jin S."/>
            <person name="Lee J.K."/>
            <person name="Kim D.R."/>
            <person name="Kim S.C."/>
            <person name="Cho S."/>
            <person name="Cho B.K."/>
        </authorList>
    </citation>
    <scope>NUCLEOTIDE SEQUENCE [LARGE SCALE GENOMIC DNA]</scope>
    <source>
        <strain evidence="3">ATCC 8486</strain>
    </source>
</reference>
<feature type="chain" id="PRO_5041918165" description="WxL domain-containing protein" evidence="1">
    <location>
        <begin position="28"/>
        <end position="211"/>
    </location>
</feature>
<dbReference type="EMBL" id="CP019962">
    <property type="protein sequence ID" value="ARD64307.1"/>
    <property type="molecule type" value="Genomic_DNA"/>
</dbReference>
<protein>
    <recommendedName>
        <fullName evidence="4">WxL domain-containing protein</fullName>
    </recommendedName>
</protein>
<feature type="signal peptide" evidence="1">
    <location>
        <begin position="1"/>
        <end position="27"/>
    </location>
</feature>